<protein>
    <submittedName>
        <fullName evidence="4">Helicase</fullName>
    </submittedName>
</protein>
<keyword evidence="5" id="KW-1185">Reference proteome</keyword>
<proteinExistence type="predicted"/>
<evidence type="ECO:0000256" key="1">
    <source>
        <dbReference type="ARBA" id="ARBA00022741"/>
    </source>
</evidence>
<gene>
    <name evidence="4" type="ORF">Esi_0052_0087</name>
</gene>
<dbReference type="Proteomes" id="UP000002630">
    <property type="component" value="Linkage Group LG16"/>
</dbReference>
<dbReference type="EMBL" id="FN648730">
    <property type="protein sequence ID" value="CBN80337.1"/>
    <property type="molecule type" value="Genomic_DNA"/>
</dbReference>
<sequence length="675" mass="75519">MATAKRAKQNEVVGSTIKYDDKTQSYKRSGKFVNFGVGDNRVYDVGEVFLKNNVFFGIISETARVITLGSPSSSGDSEFDKNIVLVWALSRVDHAFSKNCTSENLSGIIKACSGNSCASSCLRGIKYTNKFGSECLIHLNGNGMKDVCRIMGHDASGLHVRAADLLNENYRGHRSNGDSVIPVSGIRANDMPAFKMMYREKIVMPQRIGSKEFLITKEVFDAEELFKASLNHLKTNFVMESKIEIGNDPEADEQLIEEQLNACNTAMNNGMSYICGMPGVGKTSSLCKVIQNSNGTVILTPSHVARDVVHQRAKKNLIPESTFSVEVLAFGIRHVHTWHPDADKSEFNPSDRSCQMMKKFQQPDGSMQVETLIIEETSMADIFQTSAVLAAFCEFPSFKRVVFCGDHNQLESISKGSVLRDVMASSSVPGTILQVNHRSKSGLSQNLPRIITSSLVFMEEDDTFEIREHGIDDCHVETDKFNRRRVIIRDPIIRLFLEHVEKRIPCHVFAHTNIEVKQLNSGIKLALFGDDSVLFPVGCKVRVKDCEVINPAVFHHNDFLTIVEVRGSKEYLVKRWSDPQEYPRLTLIKIDGRIRDALDLGFASTIFSFQGSEVDNVICHTVPNSAYFHRNALFTGVSRARKKAYIMGVRDDTCSWKKVLFKKAVPRISNLSKMI</sequence>
<keyword evidence="4" id="KW-0378">Hydrolase</keyword>
<dbReference type="CDD" id="cd18809">
    <property type="entry name" value="SF1_C_RecD"/>
    <property type="match status" value="1"/>
</dbReference>
<dbReference type="InterPro" id="IPR027785">
    <property type="entry name" value="UvrD-like_helicase_C"/>
</dbReference>
<evidence type="ECO:0000259" key="3">
    <source>
        <dbReference type="Pfam" id="PF13538"/>
    </source>
</evidence>
<name>D8LP66_ECTSI</name>
<keyword evidence="1" id="KW-0547">Nucleotide-binding</keyword>
<accession>D8LP66</accession>
<dbReference type="AlphaFoldDB" id="D8LP66"/>
<dbReference type="Pfam" id="PF13538">
    <property type="entry name" value="UvrD_C_2"/>
    <property type="match status" value="1"/>
</dbReference>
<dbReference type="GO" id="GO:0005524">
    <property type="term" value="F:ATP binding"/>
    <property type="evidence" value="ECO:0007669"/>
    <property type="project" value="UniProtKB-KW"/>
</dbReference>
<dbReference type="PANTHER" id="PTHR43788:SF6">
    <property type="entry name" value="DNA HELICASE B"/>
    <property type="match status" value="1"/>
</dbReference>
<dbReference type="PANTHER" id="PTHR43788">
    <property type="entry name" value="DNA2/NAM7 HELICASE FAMILY MEMBER"/>
    <property type="match status" value="1"/>
</dbReference>
<organism evidence="4 5">
    <name type="scientific">Ectocarpus siliculosus</name>
    <name type="common">Brown alga</name>
    <name type="synonym">Conferva siliculosa</name>
    <dbReference type="NCBI Taxonomy" id="2880"/>
    <lineage>
        <taxon>Eukaryota</taxon>
        <taxon>Sar</taxon>
        <taxon>Stramenopiles</taxon>
        <taxon>Ochrophyta</taxon>
        <taxon>PX clade</taxon>
        <taxon>Phaeophyceae</taxon>
        <taxon>Ectocarpales</taxon>
        <taxon>Ectocarpaceae</taxon>
        <taxon>Ectocarpus</taxon>
    </lineage>
</organism>
<dbReference type="EMBL" id="FN649741">
    <property type="protein sequence ID" value="CBN80337.1"/>
    <property type="molecule type" value="Genomic_DNA"/>
</dbReference>
<dbReference type="GO" id="GO:0003678">
    <property type="term" value="F:DNA helicase activity"/>
    <property type="evidence" value="ECO:0007669"/>
    <property type="project" value="UniProtKB-ARBA"/>
</dbReference>
<dbReference type="InParanoid" id="D8LP66"/>
<dbReference type="Gene3D" id="3.40.50.300">
    <property type="entry name" value="P-loop containing nucleotide triphosphate hydrolases"/>
    <property type="match status" value="2"/>
</dbReference>
<keyword evidence="4" id="KW-0347">Helicase</keyword>
<dbReference type="OrthoDB" id="6513042at2759"/>
<evidence type="ECO:0000313" key="4">
    <source>
        <dbReference type="EMBL" id="CBN80337.1"/>
    </source>
</evidence>
<reference evidence="4 5" key="1">
    <citation type="journal article" date="2010" name="Nature">
        <title>The Ectocarpus genome and the independent evolution of multicellularity in brown algae.</title>
        <authorList>
            <person name="Cock J.M."/>
            <person name="Sterck L."/>
            <person name="Rouze P."/>
            <person name="Scornet D."/>
            <person name="Allen A.E."/>
            <person name="Amoutzias G."/>
            <person name="Anthouard V."/>
            <person name="Artiguenave F."/>
            <person name="Aury J.M."/>
            <person name="Badger J.H."/>
            <person name="Beszteri B."/>
            <person name="Billiau K."/>
            <person name="Bonnet E."/>
            <person name="Bothwell J.H."/>
            <person name="Bowler C."/>
            <person name="Boyen C."/>
            <person name="Brownlee C."/>
            <person name="Carrano C.J."/>
            <person name="Charrier B."/>
            <person name="Cho G.Y."/>
            <person name="Coelho S.M."/>
            <person name="Collen J."/>
            <person name="Corre E."/>
            <person name="Da Silva C."/>
            <person name="Delage L."/>
            <person name="Delaroque N."/>
            <person name="Dittami S.M."/>
            <person name="Doulbeau S."/>
            <person name="Elias M."/>
            <person name="Farnham G."/>
            <person name="Gachon C.M."/>
            <person name="Gschloessl B."/>
            <person name="Heesch S."/>
            <person name="Jabbari K."/>
            <person name="Jubin C."/>
            <person name="Kawai H."/>
            <person name="Kimura K."/>
            <person name="Kloareg B."/>
            <person name="Kupper F.C."/>
            <person name="Lang D."/>
            <person name="Le Bail A."/>
            <person name="Leblanc C."/>
            <person name="Lerouge P."/>
            <person name="Lohr M."/>
            <person name="Lopez P.J."/>
            <person name="Martens C."/>
            <person name="Maumus F."/>
            <person name="Michel G."/>
            <person name="Miranda-Saavedra D."/>
            <person name="Morales J."/>
            <person name="Moreau H."/>
            <person name="Motomura T."/>
            <person name="Nagasato C."/>
            <person name="Napoli C.A."/>
            <person name="Nelson D.R."/>
            <person name="Nyvall-Collen P."/>
            <person name="Peters A.F."/>
            <person name="Pommier C."/>
            <person name="Potin P."/>
            <person name="Poulain J."/>
            <person name="Quesneville H."/>
            <person name="Read B."/>
            <person name="Rensing S.A."/>
            <person name="Ritter A."/>
            <person name="Rousvoal S."/>
            <person name="Samanta M."/>
            <person name="Samson G."/>
            <person name="Schroeder D.C."/>
            <person name="Segurens B."/>
            <person name="Strittmatter M."/>
            <person name="Tonon T."/>
            <person name="Tregear J.W."/>
            <person name="Valentin K."/>
            <person name="von Dassow P."/>
            <person name="Yamagishi T."/>
            <person name="Van de Peer Y."/>
            <person name="Wincker P."/>
        </authorList>
    </citation>
    <scope>NUCLEOTIDE SEQUENCE [LARGE SCALE GENOMIC DNA]</scope>
    <source>
        <strain evidence="5">Ec32 / CCAP1310/4</strain>
    </source>
</reference>
<dbReference type="InterPro" id="IPR027417">
    <property type="entry name" value="P-loop_NTPase"/>
</dbReference>
<dbReference type="InterPro" id="IPR050534">
    <property type="entry name" value="Coronavir_polyprotein_1ab"/>
</dbReference>
<dbReference type="SUPFAM" id="SSF52540">
    <property type="entry name" value="P-loop containing nucleoside triphosphate hydrolases"/>
    <property type="match status" value="1"/>
</dbReference>
<feature type="domain" description="UvrD-like helicase C-terminal" evidence="3">
    <location>
        <begin position="601"/>
        <end position="647"/>
    </location>
</feature>
<evidence type="ECO:0000256" key="2">
    <source>
        <dbReference type="ARBA" id="ARBA00022840"/>
    </source>
</evidence>
<keyword evidence="2" id="KW-0067">ATP-binding</keyword>
<dbReference type="Pfam" id="PF13604">
    <property type="entry name" value="AAA_30"/>
    <property type="match status" value="1"/>
</dbReference>
<evidence type="ECO:0000313" key="5">
    <source>
        <dbReference type="Proteomes" id="UP000002630"/>
    </source>
</evidence>